<gene>
    <name evidence="3" type="ORF">BST63_07280</name>
    <name evidence="2" type="ORF">BSZ18_06705</name>
</gene>
<evidence type="ECO:0000313" key="3">
    <source>
        <dbReference type="EMBL" id="OSJ32599.1"/>
    </source>
</evidence>
<dbReference type="AlphaFoldDB" id="A0A1X3FNM5"/>
<dbReference type="InterPro" id="IPR014917">
    <property type="entry name" value="DUF1800"/>
</dbReference>
<dbReference type="OrthoDB" id="9772295at2"/>
<dbReference type="EMBL" id="NAFI01000151">
    <property type="protein sequence ID" value="OSJ16082.1"/>
    <property type="molecule type" value="Genomic_DNA"/>
</dbReference>
<evidence type="ECO:0000256" key="1">
    <source>
        <dbReference type="SAM" id="MobiDB-lite"/>
    </source>
</evidence>
<feature type="region of interest" description="Disordered" evidence="1">
    <location>
        <begin position="118"/>
        <end position="162"/>
    </location>
</feature>
<sequence>MARDSQAALVALNRFGFGARGGASGDLINAASDPRGFVKAELTRPNGVLLEAPGLQSAQQLGQAVFAYQDQVKQAREAAAKAGAPTEAPLQAPADQRPGPRRNLSLNAVATEIAGQMAEAKPGNNKPADNKPADNKPADNMAKPDTMQPNAAAPPAAKPAPQPLNVIQKTFRAEALARLQRATLVECGFTERLVVFWSNHFCISASKGELARIWAGAFEREAIRPHVLGRFADMLKAVEQHPAMLFFLDNQQSLGPDSRAGQNRKRGLNENLAREIMELHTLGVGGGYTQDDVTSLARIITGWTFAGRQGQLGAPGSFVFNVNAHQPGPQMLLGKNYEPTGLAQGEAALADIARHPSTASFIATKFVRHFVADDPPPALVARLRDVFIKTDGDLKALATALVDSDEAWKAPLTKMRSPYDFLVASGRLLARVPEDPGAYLNNLNLLGQPLWSPAGPNGFADTNAAWAAPEGIKLRLDIAAQMGARLGPNIDPLDLLEFAAADAASIETRRTIERAESRQQALALLLMSPEMQRR</sequence>
<name>A0A1X3FNM5_9BRAD</name>
<evidence type="ECO:0000313" key="2">
    <source>
        <dbReference type="EMBL" id="OSJ16082.1"/>
    </source>
</evidence>
<accession>A0A1X3FNM5</accession>
<organism evidence="2 4">
    <name type="scientific">Bradyrhizobium canariense</name>
    <dbReference type="NCBI Taxonomy" id="255045"/>
    <lineage>
        <taxon>Bacteria</taxon>
        <taxon>Pseudomonadati</taxon>
        <taxon>Pseudomonadota</taxon>
        <taxon>Alphaproteobacteria</taxon>
        <taxon>Hyphomicrobiales</taxon>
        <taxon>Nitrobacteraceae</taxon>
        <taxon>Bradyrhizobium</taxon>
    </lineage>
</organism>
<keyword evidence="5" id="KW-1185">Reference proteome</keyword>
<comment type="caution">
    <text evidence="2">The sequence shown here is derived from an EMBL/GenBank/DDBJ whole genome shotgun (WGS) entry which is preliminary data.</text>
</comment>
<dbReference type="Pfam" id="PF08811">
    <property type="entry name" value="DUF1800"/>
    <property type="match status" value="1"/>
</dbReference>
<feature type="region of interest" description="Disordered" evidence="1">
    <location>
        <begin position="77"/>
        <end position="102"/>
    </location>
</feature>
<dbReference type="EMBL" id="NAFK01000141">
    <property type="protein sequence ID" value="OSJ32599.1"/>
    <property type="molecule type" value="Genomic_DNA"/>
</dbReference>
<dbReference type="RefSeq" id="WP_085360576.1">
    <property type="nucleotide sequence ID" value="NZ_NAFC01000149.1"/>
</dbReference>
<dbReference type="Proteomes" id="UP000193553">
    <property type="component" value="Unassembled WGS sequence"/>
</dbReference>
<evidence type="ECO:0000313" key="5">
    <source>
        <dbReference type="Proteomes" id="UP000193884"/>
    </source>
</evidence>
<protein>
    <recommendedName>
        <fullName evidence="6">DUF1800 family protein</fullName>
    </recommendedName>
</protein>
<feature type="compositionally biased region" description="Basic and acidic residues" evidence="1">
    <location>
        <begin position="128"/>
        <end position="137"/>
    </location>
</feature>
<evidence type="ECO:0008006" key="6">
    <source>
        <dbReference type="Google" id="ProtNLM"/>
    </source>
</evidence>
<reference evidence="4 5" key="1">
    <citation type="submission" date="2017-03" db="EMBL/GenBank/DDBJ databases">
        <title>Whole genome sequences of fourteen strains of Bradyrhizobium canariense and one strain of Bradyrhizobium japonicum isolated from Lupinus (Papilionoideae: Genisteae) species in Algeria.</title>
        <authorList>
            <person name="Crovadore J."/>
            <person name="Chekireb D."/>
            <person name="Brachmann A."/>
            <person name="Chablais R."/>
            <person name="Cochard B."/>
            <person name="Lefort F."/>
        </authorList>
    </citation>
    <scope>NUCLEOTIDE SEQUENCE [LARGE SCALE GENOMIC DNA]</scope>
    <source>
        <strain evidence="2 4">UBMA195</strain>
        <strain evidence="3 5">UBMAN05</strain>
    </source>
</reference>
<dbReference type="Proteomes" id="UP000193884">
    <property type="component" value="Unassembled WGS sequence"/>
</dbReference>
<evidence type="ECO:0000313" key="4">
    <source>
        <dbReference type="Proteomes" id="UP000193553"/>
    </source>
</evidence>
<proteinExistence type="predicted"/>
<feature type="compositionally biased region" description="Low complexity" evidence="1">
    <location>
        <begin position="80"/>
        <end position="89"/>
    </location>
</feature>